<organism evidence="2 3">
    <name type="scientific">Roridomyces roridus</name>
    <dbReference type="NCBI Taxonomy" id="1738132"/>
    <lineage>
        <taxon>Eukaryota</taxon>
        <taxon>Fungi</taxon>
        <taxon>Dikarya</taxon>
        <taxon>Basidiomycota</taxon>
        <taxon>Agaricomycotina</taxon>
        <taxon>Agaricomycetes</taxon>
        <taxon>Agaricomycetidae</taxon>
        <taxon>Agaricales</taxon>
        <taxon>Marasmiineae</taxon>
        <taxon>Mycenaceae</taxon>
        <taxon>Roridomyces</taxon>
    </lineage>
</organism>
<keyword evidence="3" id="KW-1185">Reference proteome</keyword>
<feature type="signal peptide" evidence="1">
    <location>
        <begin position="1"/>
        <end position="23"/>
    </location>
</feature>
<protein>
    <submittedName>
        <fullName evidence="2">Uncharacterized protein</fullName>
    </submittedName>
</protein>
<keyword evidence="1" id="KW-0732">Signal</keyword>
<dbReference type="EMBL" id="JARKIF010000007">
    <property type="protein sequence ID" value="KAJ7634974.1"/>
    <property type="molecule type" value="Genomic_DNA"/>
</dbReference>
<reference evidence="2" key="1">
    <citation type="submission" date="2023-03" db="EMBL/GenBank/DDBJ databases">
        <title>Massive genome expansion in bonnet fungi (Mycena s.s.) driven by repeated elements and novel gene families across ecological guilds.</title>
        <authorList>
            <consortium name="Lawrence Berkeley National Laboratory"/>
            <person name="Harder C.B."/>
            <person name="Miyauchi S."/>
            <person name="Viragh M."/>
            <person name="Kuo A."/>
            <person name="Thoen E."/>
            <person name="Andreopoulos B."/>
            <person name="Lu D."/>
            <person name="Skrede I."/>
            <person name="Drula E."/>
            <person name="Henrissat B."/>
            <person name="Morin E."/>
            <person name="Kohler A."/>
            <person name="Barry K."/>
            <person name="LaButti K."/>
            <person name="Morin E."/>
            <person name="Salamov A."/>
            <person name="Lipzen A."/>
            <person name="Mereny Z."/>
            <person name="Hegedus B."/>
            <person name="Baldrian P."/>
            <person name="Stursova M."/>
            <person name="Weitz H."/>
            <person name="Taylor A."/>
            <person name="Grigoriev I.V."/>
            <person name="Nagy L.G."/>
            <person name="Martin F."/>
            <person name="Kauserud H."/>
        </authorList>
    </citation>
    <scope>NUCLEOTIDE SEQUENCE</scope>
    <source>
        <strain evidence="2">9284</strain>
    </source>
</reference>
<evidence type="ECO:0000313" key="3">
    <source>
        <dbReference type="Proteomes" id="UP001221142"/>
    </source>
</evidence>
<comment type="caution">
    <text evidence="2">The sequence shown here is derived from an EMBL/GenBank/DDBJ whole genome shotgun (WGS) entry which is preliminary data.</text>
</comment>
<gene>
    <name evidence="2" type="ORF">FB45DRAFT_478502</name>
</gene>
<evidence type="ECO:0000313" key="2">
    <source>
        <dbReference type="EMBL" id="KAJ7634974.1"/>
    </source>
</evidence>
<dbReference type="Proteomes" id="UP001221142">
    <property type="component" value="Unassembled WGS sequence"/>
</dbReference>
<accession>A0AAD7BZS8</accession>
<feature type="chain" id="PRO_5042007968" evidence="1">
    <location>
        <begin position="24"/>
        <end position="163"/>
    </location>
</feature>
<name>A0AAD7BZS8_9AGAR</name>
<proteinExistence type="predicted"/>
<dbReference type="AlphaFoldDB" id="A0AAD7BZS8"/>
<evidence type="ECO:0000256" key="1">
    <source>
        <dbReference type="SAM" id="SignalP"/>
    </source>
</evidence>
<sequence>MQTTLKTLVPVLSLAFLVALAGAAQEAVTLWQFGQGRLLEASLTLPLIPLGTAIGGSETTYLYQALNNALTTTTDASGVTTTVQTPSATPRTIIASASGWFEQFDDGDIICGLVNPTFGHCLVGGSMANSGSPTPEVIAIDKISVFIRPVTPKLQNSVRHRMI</sequence>